<evidence type="ECO:0000313" key="3">
    <source>
        <dbReference type="Proteomes" id="UP001528673"/>
    </source>
</evidence>
<proteinExistence type="predicted"/>
<comment type="caution">
    <text evidence="2">The sequence shown here is derived from an EMBL/GenBank/DDBJ whole genome shotgun (WGS) entry which is preliminary data.</text>
</comment>
<feature type="region of interest" description="Disordered" evidence="1">
    <location>
        <begin position="1"/>
        <end position="51"/>
    </location>
</feature>
<sequence length="83" mass="8564">MSGFQAHNPLDAQGARSYTPSTFAPAPPPAQAEPGPQTQPSAPDWDTLLESPASLALLDRWVAQAQAALAAGPAEPTRPPNPP</sequence>
<evidence type="ECO:0000313" key="2">
    <source>
        <dbReference type="EMBL" id="MDD0839489.1"/>
    </source>
</evidence>
<keyword evidence="3" id="KW-1185">Reference proteome</keyword>
<protein>
    <submittedName>
        <fullName evidence="2">Uncharacterized protein</fullName>
    </submittedName>
</protein>
<dbReference type="EMBL" id="JAQSIP010000005">
    <property type="protein sequence ID" value="MDD0839489.1"/>
    <property type="molecule type" value="Genomic_DNA"/>
</dbReference>
<gene>
    <name evidence="2" type="ORF">PSQ40_12970</name>
</gene>
<accession>A0ABT5MZL1</accession>
<evidence type="ECO:0000256" key="1">
    <source>
        <dbReference type="SAM" id="MobiDB-lite"/>
    </source>
</evidence>
<organism evidence="2 3">
    <name type="scientific">Curvibacter cyanobacteriorum</name>
    <dbReference type="NCBI Taxonomy" id="3026422"/>
    <lineage>
        <taxon>Bacteria</taxon>
        <taxon>Pseudomonadati</taxon>
        <taxon>Pseudomonadota</taxon>
        <taxon>Betaproteobacteria</taxon>
        <taxon>Burkholderiales</taxon>
        <taxon>Comamonadaceae</taxon>
        <taxon>Curvibacter</taxon>
    </lineage>
</organism>
<name>A0ABT5MZL1_9BURK</name>
<dbReference type="RefSeq" id="WP_273951949.1">
    <property type="nucleotide sequence ID" value="NZ_JAQSIP010000005.1"/>
</dbReference>
<dbReference type="Proteomes" id="UP001528673">
    <property type="component" value="Unassembled WGS sequence"/>
</dbReference>
<reference evidence="2 3" key="1">
    <citation type="submission" date="2023-02" db="EMBL/GenBank/DDBJ databases">
        <title>Bacterial whole genomic sequence of Curvibacter sp. HBC61.</title>
        <authorList>
            <person name="Le V."/>
            <person name="Ko S.-R."/>
            <person name="Ahn C.-Y."/>
            <person name="Oh H.-M."/>
        </authorList>
    </citation>
    <scope>NUCLEOTIDE SEQUENCE [LARGE SCALE GENOMIC DNA]</scope>
    <source>
        <strain evidence="2 3">HBC61</strain>
    </source>
</reference>